<evidence type="ECO:0000313" key="1">
    <source>
        <dbReference type="EMBL" id="KAI3803205.1"/>
    </source>
</evidence>
<keyword evidence="2" id="KW-1185">Reference proteome</keyword>
<reference evidence="1 2" key="2">
    <citation type="journal article" date="2022" name="Mol. Ecol. Resour.">
        <title>The genomes of chicory, endive, great burdock and yacon provide insights into Asteraceae paleo-polyploidization history and plant inulin production.</title>
        <authorList>
            <person name="Fan W."/>
            <person name="Wang S."/>
            <person name="Wang H."/>
            <person name="Wang A."/>
            <person name="Jiang F."/>
            <person name="Liu H."/>
            <person name="Zhao H."/>
            <person name="Xu D."/>
            <person name="Zhang Y."/>
        </authorList>
    </citation>
    <scope>NUCLEOTIDE SEQUENCE [LARGE SCALE GENOMIC DNA]</scope>
    <source>
        <strain evidence="2">cv. Yunnan</strain>
        <tissue evidence="1">Leaves</tissue>
    </source>
</reference>
<reference evidence="2" key="1">
    <citation type="journal article" date="2022" name="Mol. Ecol. Resour.">
        <title>The genomes of chicory, endive, great burdock and yacon provide insights into Asteraceae palaeo-polyploidization history and plant inulin production.</title>
        <authorList>
            <person name="Fan W."/>
            <person name="Wang S."/>
            <person name="Wang H."/>
            <person name="Wang A."/>
            <person name="Jiang F."/>
            <person name="Liu H."/>
            <person name="Zhao H."/>
            <person name="Xu D."/>
            <person name="Zhang Y."/>
        </authorList>
    </citation>
    <scope>NUCLEOTIDE SEQUENCE [LARGE SCALE GENOMIC DNA]</scope>
    <source>
        <strain evidence="2">cv. Yunnan</strain>
    </source>
</reference>
<protein>
    <submittedName>
        <fullName evidence="1">Uncharacterized protein</fullName>
    </submittedName>
</protein>
<dbReference type="Proteomes" id="UP001056120">
    <property type="component" value="Linkage Group LG10"/>
</dbReference>
<name>A0ACB9I5D9_9ASTR</name>
<evidence type="ECO:0000313" key="2">
    <source>
        <dbReference type="Proteomes" id="UP001056120"/>
    </source>
</evidence>
<proteinExistence type="predicted"/>
<accession>A0ACB9I5D9</accession>
<organism evidence="1 2">
    <name type="scientific">Smallanthus sonchifolius</name>
    <dbReference type="NCBI Taxonomy" id="185202"/>
    <lineage>
        <taxon>Eukaryota</taxon>
        <taxon>Viridiplantae</taxon>
        <taxon>Streptophyta</taxon>
        <taxon>Embryophyta</taxon>
        <taxon>Tracheophyta</taxon>
        <taxon>Spermatophyta</taxon>
        <taxon>Magnoliopsida</taxon>
        <taxon>eudicotyledons</taxon>
        <taxon>Gunneridae</taxon>
        <taxon>Pentapetalae</taxon>
        <taxon>asterids</taxon>
        <taxon>campanulids</taxon>
        <taxon>Asterales</taxon>
        <taxon>Asteraceae</taxon>
        <taxon>Asteroideae</taxon>
        <taxon>Heliantheae alliance</taxon>
        <taxon>Millerieae</taxon>
        <taxon>Smallanthus</taxon>
    </lineage>
</organism>
<sequence>MRPVDLCHFFSLLLAQKETNFLPPFLVAEGEVMMMWKPSSKQRKINREAGVSMEYHKIDKFKDSLNFGDQKKPVNNMQQQSPLKKQVRRRRHTSKPYQQRLLNMAEARREIATALKFHRASMKQPQTATNHHYPEQSPSTTTTTAAANWPISTAIPPPIPPFSHENFDFTLPTRTLGLNLNFQDFKILDTNLYHNPMSNYPSSSFSSSSSPSASSSVISLTTTEEVAVGMLDEELVAASANTASSSSTSSSSTSGGGALINGGLHHAMDDEGMEEIRSLGEQHQMEWNDTVNLVTSARWFEFLKTIEIEQEDGKFDQDMEFPHCLDIGEIEGMDGEWLA</sequence>
<comment type="caution">
    <text evidence="1">The sequence shown here is derived from an EMBL/GenBank/DDBJ whole genome shotgun (WGS) entry which is preliminary data.</text>
</comment>
<gene>
    <name evidence="1" type="ORF">L1987_31354</name>
</gene>
<dbReference type="EMBL" id="CM042027">
    <property type="protein sequence ID" value="KAI3803205.1"/>
    <property type="molecule type" value="Genomic_DNA"/>
</dbReference>